<dbReference type="RefSeq" id="XP_014677507.1">
    <property type="nucleotide sequence ID" value="XM_014822021.1"/>
</dbReference>
<feature type="region of interest" description="Disordered" evidence="2">
    <location>
        <begin position="453"/>
        <end position="503"/>
    </location>
</feature>
<evidence type="ECO:0000256" key="1">
    <source>
        <dbReference type="PROSITE-ProRule" id="PRU00723"/>
    </source>
</evidence>
<feature type="compositionally biased region" description="Basic and acidic residues" evidence="2">
    <location>
        <begin position="693"/>
        <end position="710"/>
    </location>
</feature>
<sequence length="957" mass="105053">MSQMGADCYFYYYSTCDKGSTCPFRHCEAALGNEVVCKLWQNGKCFRKVCMYRHMEIKKQRNVINCYFETQPGGCQKPHCVFKHTLPRADGFLAADVNLDSDDDASTTPHGLTPSAPAMAWDETPRWQARAAEHPTITDEAAVVPPYSDFPTPLVQPVVFTPMEESSSDSLSSSPRCQSSQVPRRPQISFSSPRKLPSPSGAAMQEKKNDNFEVKSLNQIRRERSEVLTPDGSIRITAKMSPQIQVNDQEVEPVEGAGHSHVARYPDTVTRTIISKKNERAIALKQSPRQSRISRLNEQVKALVSETCEDDTWEDKPQGASLEGQMREALITRMQNKHKHERLVTVHMEQENNNDLDTKQEKQDEGIKPAVKRQRILLGRQVSEVGSEEEKQPVKRKLRNPWGNQAREEPSLDDRKTFRQEKGLYQPAVAKHREAKTETLSLQVRLGLKRRNLGLDSKESTREETGEGKPSLQGRLGTKSPTEEVQGSSEPSPARTGAKRKAGQLSIALERAATGNVGLDGNEPSLTVKSLEEIRHERAQRWQMTMTGYQPAATHDDEEDSAEDSGKAVRVPALQRRREGVLKVKSLAEIRVERQRKQQEHQAMREAILASYSAIAADNDAVNDAKGRGDSSQAAADVKVKSLHDISEKRHKIVPPLETSTQPDLGLPGKGKHQPILFTEVPKWTRHQAIIFEKTDSKEHTGTNSEDRSTPRLPPSKKLCRIFASNLAPSTDDKIKRVEKKTDISLVQTGEVGVKAPLVDDSALAPPGEVKPIHDVLAPVTPIRKIKLKRKNTDSRRPGSAQVATPSASPSHEWASPDGGRTTASPLPVKSLSSSLDGGSDGDSSERSTAPPLRPTAVAPSGGPTLKPTSSVSPYKYEVQGATEGATATAHDVAAEATRKRLDSSSSTSRYDGDDGPAGDVTLPGVKSHPPGLGPGLKNGQVLLQHVLILDGVDHPI</sequence>
<keyword evidence="1" id="KW-0862">Zinc</keyword>
<evidence type="ECO:0000256" key="2">
    <source>
        <dbReference type="SAM" id="MobiDB-lite"/>
    </source>
</evidence>
<organism evidence="4 5">
    <name type="scientific">Priapulus caudatus</name>
    <name type="common">Priapulid worm</name>
    <dbReference type="NCBI Taxonomy" id="37621"/>
    <lineage>
        <taxon>Eukaryota</taxon>
        <taxon>Metazoa</taxon>
        <taxon>Ecdysozoa</taxon>
        <taxon>Scalidophora</taxon>
        <taxon>Priapulida</taxon>
        <taxon>Priapulimorpha</taxon>
        <taxon>Priapulimorphida</taxon>
        <taxon>Priapulidae</taxon>
        <taxon>Priapulus</taxon>
    </lineage>
</organism>
<evidence type="ECO:0000313" key="5">
    <source>
        <dbReference type="RefSeq" id="XP_014677507.1"/>
    </source>
</evidence>
<feature type="region of interest" description="Disordered" evidence="2">
    <location>
        <begin position="163"/>
        <end position="218"/>
    </location>
</feature>
<protein>
    <submittedName>
        <fullName evidence="5">Zinc finger CCCH domain-containing protein 11A-like</fullName>
    </submittedName>
</protein>
<feature type="compositionally biased region" description="Low complexity" evidence="2">
    <location>
        <begin position="168"/>
        <end position="187"/>
    </location>
</feature>
<name>A0ABM1EZ86_PRICU</name>
<dbReference type="PANTHER" id="PTHR15725">
    <property type="entry name" value="ZN-FINGER, C-X8-C-X5-C-X3-H TYPE-CONTAINING"/>
    <property type="match status" value="1"/>
</dbReference>
<feature type="region of interest" description="Disordered" evidence="2">
    <location>
        <begin position="887"/>
        <end position="927"/>
    </location>
</feature>
<feature type="region of interest" description="Disordered" evidence="2">
    <location>
        <begin position="693"/>
        <end position="717"/>
    </location>
</feature>
<feature type="compositionally biased region" description="Basic and acidic residues" evidence="2">
    <location>
        <begin position="893"/>
        <end position="903"/>
    </location>
</feature>
<dbReference type="Pfam" id="PF15663">
    <property type="entry name" value="zf-CCCH_3"/>
    <property type="match status" value="1"/>
</dbReference>
<feature type="compositionally biased region" description="Low complexity" evidence="2">
    <location>
        <begin position="825"/>
        <end position="838"/>
    </location>
</feature>
<evidence type="ECO:0000259" key="3">
    <source>
        <dbReference type="PROSITE" id="PS50103"/>
    </source>
</evidence>
<feature type="region of interest" description="Disordered" evidence="2">
    <location>
        <begin position="349"/>
        <end position="430"/>
    </location>
</feature>
<evidence type="ECO:0000313" key="4">
    <source>
        <dbReference type="Proteomes" id="UP000695022"/>
    </source>
</evidence>
<dbReference type="PANTHER" id="PTHR15725:SF14">
    <property type="entry name" value="ZINC FINGER CCCH DOMAIN-CONTAINING PROTEIN 11A"/>
    <property type="match status" value="1"/>
</dbReference>
<keyword evidence="4" id="KW-1185">Reference proteome</keyword>
<feature type="compositionally biased region" description="Polar residues" evidence="2">
    <location>
        <begin position="479"/>
        <end position="491"/>
    </location>
</feature>
<feature type="domain" description="C3H1-type" evidence="3">
    <location>
        <begin position="7"/>
        <end position="29"/>
    </location>
</feature>
<feature type="compositionally biased region" description="Basic and acidic residues" evidence="2">
    <location>
        <begin position="349"/>
        <end position="367"/>
    </location>
</feature>
<dbReference type="GeneID" id="106817362"/>
<feature type="region of interest" description="Disordered" evidence="2">
    <location>
        <begin position="787"/>
        <end position="872"/>
    </location>
</feature>
<dbReference type="Proteomes" id="UP000695022">
    <property type="component" value="Unplaced"/>
</dbReference>
<feature type="compositionally biased region" description="Basic and acidic residues" evidence="2">
    <location>
        <begin position="406"/>
        <end position="422"/>
    </location>
</feature>
<dbReference type="InterPro" id="IPR041686">
    <property type="entry name" value="Znf-CCCH_3"/>
</dbReference>
<reference evidence="5" key="1">
    <citation type="submission" date="2025-08" db="UniProtKB">
        <authorList>
            <consortium name="RefSeq"/>
        </authorList>
    </citation>
    <scope>IDENTIFICATION</scope>
</reference>
<keyword evidence="1" id="KW-0863">Zinc-finger</keyword>
<feature type="zinc finger region" description="C3H1-type" evidence="1">
    <location>
        <begin position="7"/>
        <end position="29"/>
    </location>
</feature>
<proteinExistence type="predicted"/>
<dbReference type="InterPro" id="IPR000571">
    <property type="entry name" value="Znf_CCCH"/>
</dbReference>
<gene>
    <name evidence="5" type="primary">LOC106817362</name>
</gene>
<dbReference type="PROSITE" id="PS50103">
    <property type="entry name" value="ZF_C3H1"/>
    <property type="match status" value="1"/>
</dbReference>
<keyword evidence="1" id="KW-0479">Metal-binding</keyword>
<dbReference type="Gene3D" id="4.10.1000.10">
    <property type="entry name" value="Zinc finger, CCCH-type"/>
    <property type="match status" value="1"/>
</dbReference>
<feature type="compositionally biased region" description="Basic and acidic residues" evidence="2">
    <location>
        <begin position="456"/>
        <end position="467"/>
    </location>
</feature>
<accession>A0ABM1EZ86</accession>